<evidence type="ECO:0000313" key="3">
    <source>
        <dbReference type="Proteomes" id="UP000694845"/>
    </source>
</evidence>
<dbReference type="OrthoDB" id="10238325at2759"/>
<feature type="signal peptide" evidence="2">
    <location>
        <begin position="1"/>
        <end position="20"/>
    </location>
</feature>
<protein>
    <submittedName>
        <fullName evidence="4">Uncharacterized protein LOC110986769 isoform X1</fullName>
    </submittedName>
</protein>
<evidence type="ECO:0000313" key="4">
    <source>
        <dbReference type="RefSeq" id="XP_022104641.1"/>
    </source>
</evidence>
<dbReference type="AlphaFoldDB" id="A0A8B7ZMQ1"/>
<keyword evidence="3" id="KW-1185">Reference proteome</keyword>
<dbReference type="KEGG" id="aplc:110986769"/>
<dbReference type="RefSeq" id="XP_022104641.1">
    <property type="nucleotide sequence ID" value="XM_022248949.1"/>
</dbReference>
<feature type="transmembrane region" description="Helical" evidence="1">
    <location>
        <begin position="198"/>
        <end position="221"/>
    </location>
</feature>
<keyword evidence="2" id="KW-0732">Signal</keyword>
<feature type="chain" id="PRO_5034989115" evidence="2">
    <location>
        <begin position="21"/>
        <end position="264"/>
    </location>
</feature>
<sequence>MLKTVFIALVHTALWIICSAVTLPPELQGLLPNLTVLHDMRRHFCLSTELHNASAPCTDGAHGSRSLCGRICQAPTNSFICYDLVAGPELCRGSCDRPYCRYEDALVCQYAERQCSCIYSVQEEKEYAPFCNCRNDASLPTFVYQNGSSITSTCSNGTAIPVLATSRTTSSLQSMTGSSLPSTAVTSIKPNDGGQVKLINVILGVILAFSLLVLLVVIFLWHRGKLSAVMSKPPARTDASANAEVESTGIKMTSPLGASGGMRV</sequence>
<name>A0A8B7ZMQ1_ACAPL</name>
<evidence type="ECO:0000256" key="1">
    <source>
        <dbReference type="SAM" id="Phobius"/>
    </source>
</evidence>
<dbReference type="Proteomes" id="UP000694845">
    <property type="component" value="Unplaced"/>
</dbReference>
<keyword evidence="1" id="KW-0812">Transmembrane</keyword>
<keyword evidence="1" id="KW-1133">Transmembrane helix</keyword>
<proteinExistence type="predicted"/>
<dbReference type="GeneID" id="110986769"/>
<organism evidence="3 4">
    <name type="scientific">Acanthaster planci</name>
    <name type="common">Crown-of-thorns starfish</name>
    <dbReference type="NCBI Taxonomy" id="133434"/>
    <lineage>
        <taxon>Eukaryota</taxon>
        <taxon>Metazoa</taxon>
        <taxon>Echinodermata</taxon>
        <taxon>Eleutherozoa</taxon>
        <taxon>Asterozoa</taxon>
        <taxon>Asteroidea</taxon>
        <taxon>Valvatacea</taxon>
        <taxon>Valvatida</taxon>
        <taxon>Acanthasteridae</taxon>
        <taxon>Acanthaster</taxon>
    </lineage>
</organism>
<reference evidence="4" key="1">
    <citation type="submission" date="2025-08" db="UniProtKB">
        <authorList>
            <consortium name="RefSeq"/>
        </authorList>
    </citation>
    <scope>IDENTIFICATION</scope>
</reference>
<accession>A0A8B7ZMQ1</accession>
<evidence type="ECO:0000256" key="2">
    <source>
        <dbReference type="SAM" id="SignalP"/>
    </source>
</evidence>
<keyword evidence="1" id="KW-0472">Membrane</keyword>
<gene>
    <name evidence="4" type="primary">LOC110986769</name>
</gene>